<feature type="compositionally biased region" description="Low complexity" evidence="4">
    <location>
        <begin position="208"/>
        <end position="218"/>
    </location>
</feature>
<dbReference type="Proteomes" id="UP000824120">
    <property type="component" value="Chromosome 2"/>
</dbReference>
<name>A0A9J6ADH3_SOLCO</name>
<proteinExistence type="predicted"/>
<comment type="caution">
    <text evidence="6">The sequence shown here is derived from an EMBL/GenBank/DDBJ whole genome shotgun (WGS) entry which is preliminary data.</text>
</comment>
<feature type="compositionally biased region" description="Polar residues" evidence="4">
    <location>
        <begin position="194"/>
        <end position="207"/>
    </location>
</feature>
<evidence type="ECO:0000259" key="5">
    <source>
        <dbReference type="SMART" id="SM00336"/>
    </source>
</evidence>
<dbReference type="EMBL" id="JACXVP010000002">
    <property type="protein sequence ID" value="KAG5622726.1"/>
    <property type="molecule type" value="Genomic_DNA"/>
</dbReference>
<dbReference type="CDD" id="cd19821">
    <property type="entry name" value="Bbox1_BBX-like"/>
    <property type="match status" value="1"/>
</dbReference>
<feature type="region of interest" description="Disordered" evidence="4">
    <location>
        <begin position="152"/>
        <end position="242"/>
    </location>
</feature>
<evidence type="ECO:0000256" key="4">
    <source>
        <dbReference type="SAM" id="MobiDB-lite"/>
    </source>
</evidence>
<keyword evidence="7" id="KW-1185">Reference proteome</keyword>
<sequence length="263" mass="29399">MSIKFLDSSVRRCESGLDIEMLEGVEVGQKYWGEVIRRGMASHSGDMTQIGRSGVEGLRKFSSEVVIRSAILPGPPEWDFTDSIARVYCESDEASLCWDCDARVHTANFLVAKHSRILLCNSCQSLTPWSGSGSKLGPTVSVCQKCFHRNNNDGEDQDLNDHNNDDTEEEDDDEDDDEDEDEDDGSSDGDNQVVPLSSSTTDQLNPPSSTSSSSSSEDSTSRFHRRSVIGFSPNRTEETIQSHYCGITRPEEKVERRSSWRWR</sequence>
<dbReference type="InterPro" id="IPR049808">
    <property type="entry name" value="CONSTANS-like_Bbox1"/>
</dbReference>
<reference evidence="6 7" key="1">
    <citation type="submission" date="2020-09" db="EMBL/GenBank/DDBJ databases">
        <title>De no assembly of potato wild relative species, Solanum commersonii.</title>
        <authorList>
            <person name="Cho K."/>
        </authorList>
    </citation>
    <scope>NUCLEOTIDE SEQUENCE [LARGE SCALE GENOMIC DNA]</scope>
    <source>
        <strain evidence="6">LZ3.2</strain>
        <tissue evidence="6">Leaf</tissue>
    </source>
</reference>
<dbReference type="OrthoDB" id="153872at2759"/>
<keyword evidence="1" id="KW-0479">Metal-binding</keyword>
<evidence type="ECO:0000256" key="1">
    <source>
        <dbReference type="ARBA" id="ARBA00022723"/>
    </source>
</evidence>
<dbReference type="PANTHER" id="PTHR31717">
    <property type="entry name" value="ZINC FINGER PROTEIN CONSTANS-LIKE 10"/>
    <property type="match status" value="1"/>
</dbReference>
<feature type="compositionally biased region" description="Acidic residues" evidence="4">
    <location>
        <begin position="166"/>
        <end position="187"/>
    </location>
</feature>
<dbReference type="GO" id="GO:0008270">
    <property type="term" value="F:zinc ion binding"/>
    <property type="evidence" value="ECO:0007669"/>
    <property type="project" value="UniProtKB-KW"/>
</dbReference>
<keyword evidence="3" id="KW-0862">Zinc</keyword>
<keyword evidence="2" id="KW-0863">Zinc-finger</keyword>
<dbReference type="SMART" id="SM00336">
    <property type="entry name" value="BBOX"/>
    <property type="match status" value="1"/>
</dbReference>
<protein>
    <recommendedName>
        <fullName evidence="5">B box-type domain-containing protein</fullName>
    </recommendedName>
</protein>
<evidence type="ECO:0000256" key="3">
    <source>
        <dbReference type="ARBA" id="ARBA00022833"/>
    </source>
</evidence>
<feature type="domain" description="B box-type" evidence="5">
    <location>
        <begin position="73"/>
        <end position="119"/>
    </location>
</feature>
<dbReference type="AlphaFoldDB" id="A0A9J6ADH3"/>
<evidence type="ECO:0000256" key="2">
    <source>
        <dbReference type="ARBA" id="ARBA00022771"/>
    </source>
</evidence>
<evidence type="ECO:0000313" key="7">
    <source>
        <dbReference type="Proteomes" id="UP000824120"/>
    </source>
</evidence>
<gene>
    <name evidence="6" type="ORF">H5410_007944</name>
</gene>
<organism evidence="6 7">
    <name type="scientific">Solanum commersonii</name>
    <name type="common">Commerson's wild potato</name>
    <name type="synonym">Commerson's nightshade</name>
    <dbReference type="NCBI Taxonomy" id="4109"/>
    <lineage>
        <taxon>Eukaryota</taxon>
        <taxon>Viridiplantae</taxon>
        <taxon>Streptophyta</taxon>
        <taxon>Embryophyta</taxon>
        <taxon>Tracheophyta</taxon>
        <taxon>Spermatophyta</taxon>
        <taxon>Magnoliopsida</taxon>
        <taxon>eudicotyledons</taxon>
        <taxon>Gunneridae</taxon>
        <taxon>Pentapetalae</taxon>
        <taxon>asterids</taxon>
        <taxon>lamiids</taxon>
        <taxon>Solanales</taxon>
        <taxon>Solanaceae</taxon>
        <taxon>Solanoideae</taxon>
        <taxon>Solaneae</taxon>
        <taxon>Solanum</taxon>
    </lineage>
</organism>
<dbReference type="PANTHER" id="PTHR31717:SF60">
    <property type="entry name" value="B-BOX TYPE ZINC FINGER FAMILY PROTEIN"/>
    <property type="match status" value="1"/>
</dbReference>
<dbReference type="InterPro" id="IPR000315">
    <property type="entry name" value="Znf_B-box"/>
</dbReference>
<accession>A0A9J6ADH3</accession>
<evidence type="ECO:0000313" key="6">
    <source>
        <dbReference type="EMBL" id="KAG5622726.1"/>
    </source>
</evidence>